<dbReference type="Proteomes" id="UP000242818">
    <property type="component" value="Unassembled WGS sequence"/>
</dbReference>
<evidence type="ECO:0000313" key="2">
    <source>
        <dbReference type="EMBL" id="SCB78389.1"/>
    </source>
</evidence>
<dbReference type="AlphaFoldDB" id="A0A1C3Z7N5"/>
<sequence length="242" mass="26337">MILVLAGCSKSSGEEDAAGANTLQLSIHHIVNGKPLVLNDSIYYNTFQEPFTVTAFKYYLSNFSLTTTDGKTVTLKQSYYLVNQADSTSRQLVMSGIPDGSYQTLSFLIGVDSLTNVAGPQSGALDVVNGMYWAWNSGYINAKFEGKSDVSTSTANLLQFHIGGFIAPSNTIRTVQLTLAQPQLWSGGQHTIQATADLYTWFDLPNPISFAKFAGTMEPNADAMKVADNYQHMFQITSITTP</sequence>
<keyword evidence="3" id="KW-1185">Reference proteome</keyword>
<dbReference type="EMBL" id="FMAR01000001">
    <property type="protein sequence ID" value="SCB78389.1"/>
    <property type="molecule type" value="Genomic_DNA"/>
</dbReference>
<dbReference type="InterPro" id="IPR046863">
    <property type="entry name" value="MbnP-like_dom"/>
</dbReference>
<dbReference type="STRING" id="1335309.GA0116948_101275"/>
<feature type="domain" description="Copper-binding protein MbnP-like" evidence="1">
    <location>
        <begin position="21"/>
        <end position="216"/>
    </location>
</feature>
<proteinExistence type="predicted"/>
<organism evidence="2 3">
    <name type="scientific">Chitinophaga costaii</name>
    <dbReference type="NCBI Taxonomy" id="1335309"/>
    <lineage>
        <taxon>Bacteria</taxon>
        <taxon>Pseudomonadati</taxon>
        <taxon>Bacteroidota</taxon>
        <taxon>Chitinophagia</taxon>
        <taxon>Chitinophagales</taxon>
        <taxon>Chitinophagaceae</taxon>
        <taxon>Chitinophaga</taxon>
    </lineage>
</organism>
<name>A0A1C3Z7N5_9BACT</name>
<gene>
    <name evidence="2" type="ORF">GA0116948_101275</name>
</gene>
<accession>A0A1C3Z7N5</accession>
<dbReference type="Pfam" id="PF20243">
    <property type="entry name" value="MbnP"/>
    <property type="match status" value="1"/>
</dbReference>
<reference evidence="2 3" key="1">
    <citation type="submission" date="2016-08" db="EMBL/GenBank/DDBJ databases">
        <authorList>
            <person name="Seilhamer J.J."/>
        </authorList>
    </citation>
    <scope>NUCLEOTIDE SEQUENCE [LARGE SCALE GENOMIC DNA]</scope>
    <source>
        <strain evidence="2 3">A37T2</strain>
    </source>
</reference>
<evidence type="ECO:0000259" key="1">
    <source>
        <dbReference type="Pfam" id="PF20243"/>
    </source>
</evidence>
<evidence type="ECO:0000313" key="3">
    <source>
        <dbReference type="Proteomes" id="UP000242818"/>
    </source>
</evidence>
<protein>
    <recommendedName>
        <fullName evidence="1">Copper-binding protein MbnP-like domain-containing protein</fullName>
    </recommendedName>
</protein>